<reference evidence="1 2" key="1">
    <citation type="submission" date="2017-10" db="EMBL/GenBank/DDBJ databases">
        <authorList>
            <person name="Banno H."/>
            <person name="Chua N.-H."/>
        </authorList>
    </citation>
    <scope>NUCLEOTIDE SEQUENCE [LARGE SCALE GENOMIC DNA]</scope>
    <source>
        <strain evidence="1">Vibrio tapetis CECT4600</strain>
    </source>
</reference>
<protein>
    <submittedName>
        <fullName evidence="1">Uncharacterized protein</fullName>
    </submittedName>
</protein>
<dbReference type="AlphaFoldDB" id="A0A2N8ZHZ8"/>
<evidence type="ECO:0000313" key="2">
    <source>
        <dbReference type="Proteomes" id="UP000235828"/>
    </source>
</evidence>
<organism evidence="1 2">
    <name type="scientific">Vibrio tapetis subsp. tapetis</name>
    <dbReference type="NCBI Taxonomy" id="1671868"/>
    <lineage>
        <taxon>Bacteria</taxon>
        <taxon>Pseudomonadati</taxon>
        <taxon>Pseudomonadota</taxon>
        <taxon>Gammaproteobacteria</taxon>
        <taxon>Vibrionales</taxon>
        <taxon>Vibrionaceae</taxon>
        <taxon>Vibrio</taxon>
    </lineage>
</organism>
<proteinExistence type="predicted"/>
<dbReference type="InterPro" id="IPR027417">
    <property type="entry name" value="P-loop_NTPase"/>
</dbReference>
<dbReference type="Gene3D" id="3.40.50.300">
    <property type="entry name" value="P-loop containing nucleotide triphosphate hydrolases"/>
    <property type="match status" value="1"/>
</dbReference>
<gene>
    <name evidence="1" type="ORF">VTAP4600_A3585</name>
</gene>
<accession>A0A2N8ZHZ8</accession>
<dbReference type="Proteomes" id="UP000235828">
    <property type="component" value="Chromosome A"/>
</dbReference>
<dbReference type="EMBL" id="LT960611">
    <property type="protein sequence ID" value="SON51532.1"/>
    <property type="molecule type" value="Genomic_DNA"/>
</dbReference>
<evidence type="ECO:0000313" key="1">
    <source>
        <dbReference type="EMBL" id="SON51532.1"/>
    </source>
</evidence>
<name>A0A2N8ZHZ8_9VIBR</name>
<sequence length="50" mass="5430">MDAQSEQHINTMIHDQAAITRVIVAHRPSTIDSADRVIDIAALSGVSARF</sequence>
<dbReference type="KEGG" id="vta:A3585"/>
<keyword evidence="2" id="KW-1185">Reference proteome</keyword>